<dbReference type="Gene3D" id="1.20.930.20">
    <property type="entry name" value="Adaptor protein Cbl, N-terminal domain"/>
    <property type="match status" value="1"/>
</dbReference>
<proteinExistence type="predicted"/>
<evidence type="ECO:0000313" key="3">
    <source>
        <dbReference type="Proteomes" id="UP000485058"/>
    </source>
</evidence>
<dbReference type="InterPro" id="IPR018247">
    <property type="entry name" value="EF_Hand_1_Ca_BS"/>
</dbReference>
<evidence type="ECO:0000313" key="2">
    <source>
        <dbReference type="EMBL" id="GFH09198.1"/>
    </source>
</evidence>
<accession>A0A699YN29</accession>
<protein>
    <recommendedName>
        <fullName evidence="4">EF-hand domain-containing protein</fullName>
    </recommendedName>
</protein>
<comment type="caution">
    <text evidence="2">The sequence shown here is derived from an EMBL/GenBank/DDBJ whole genome shotgun (WGS) entry which is preliminary data.</text>
</comment>
<name>A0A699YN29_HAELA</name>
<reference evidence="2 3" key="1">
    <citation type="submission" date="2020-02" db="EMBL/GenBank/DDBJ databases">
        <title>Draft genome sequence of Haematococcus lacustris strain NIES-144.</title>
        <authorList>
            <person name="Morimoto D."/>
            <person name="Nakagawa S."/>
            <person name="Yoshida T."/>
            <person name="Sawayama S."/>
        </authorList>
    </citation>
    <scope>NUCLEOTIDE SEQUENCE [LARGE SCALE GENOMIC DNA]</scope>
    <source>
        <strain evidence="2 3">NIES-144</strain>
    </source>
</reference>
<dbReference type="Proteomes" id="UP000485058">
    <property type="component" value="Unassembled WGS sequence"/>
</dbReference>
<evidence type="ECO:0000256" key="1">
    <source>
        <dbReference type="SAM" id="Coils"/>
    </source>
</evidence>
<sequence>MAAVIGGIYNRAEQAAVNSINARQLLDLVKECDRQLAKFLCLADKQQGGLQVLHAATQGMLTMAKLIEEAGNVIASYNQHGFLMRAIMSNSHKAEFERLDADIRAAMQVIVSELEALSAELEGVKSDIADVRSQIAQLQESQDMAAARGPVALPMYLQTWWKDTEHVYLHCVVMPLMDKDEDGYVGLPELLEALFLGFDRKQATKKLAEHNKRFCT</sequence>
<dbReference type="EMBL" id="BLLF01000216">
    <property type="protein sequence ID" value="GFH09198.1"/>
    <property type="molecule type" value="Genomic_DNA"/>
</dbReference>
<feature type="coiled-coil region" evidence="1">
    <location>
        <begin position="114"/>
        <end position="141"/>
    </location>
</feature>
<keyword evidence="3" id="KW-1185">Reference proteome</keyword>
<dbReference type="PROSITE" id="PS00018">
    <property type="entry name" value="EF_HAND_1"/>
    <property type="match status" value="1"/>
</dbReference>
<feature type="non-terminal residue" evidence="2">
    <location>
        <position position="1"/>
    </location>
</feature>
<organism evidence="2 3">
    <name type="scientific">Haematococcus lacustris</name>
    <name type="common">Green alga</name>
    <name type="synonym">Haematococcus pluvialis</name>
    <dbReference type="NCBI Taxonomy" id="44745"/>
    <lineage>
        <taxon>Eukaryota</taxon>
        <taxon>Viridiplantae</taxon>
        <taxon>Chlorophyta</taxon>
        <taxon>core chlorophytes</taxon>
        <taxon>Chlorophyceae</taxon>
        <taxon>CS clade</taxon>
        <taxon>Chlamydomonadales</taxon>
        <taxon>Haematococcaceae</taxon>
        <taxon>Haematococcus</taxon>
    </lineage>
</organism>
<dbReference type="InterPro" id="IPR036537">
    <property type="entry name" value="Adaptor_Cbl_N_dom_sf"/>
</dbReference>
<dbReference type="GO" id="GO:0007166">
    <property type="term" value="P:cell surface receptor signaling pathway"/>
    <property type="evidence" value="ECO:0007669"/>
    <property type="project" value="InterPro"/>
</dbReference>
<gene>
    <name evidence="2" type="ORF">HaLaN_04299</name>
</gene>
<keyword evidence="1" id="KW-0175">Coiled coil</keyword>
<dbReference type="AlphaFoldDB" id="A0A699YN29"/>
<evidence type="ECO:0008006" key="4">
    <source>
        <dbReference type="Google" id="ProtNLM"/>
    </source>
</evidence>